<keyword evidence="4" id="KW-1185">Reference proteome</keyword>
<evidence type="ECO:0000256" key="1">
    <source>
        <dbReference type="SAM" id="MobiDB-lite"/>
    </source>
</evidence>
<feature type="compositionally biased region" description="Low complexity" evidence="1">
    <location>
        <begin position="146"/>
        <end position="165"/>
    </location>
</feature>
<evidence type="ECO:0000313" key="4">
    <source>
        <dbReference type="Proteomes" id="UP000051841"/>
    </source>
</evidence>
<gene>
    <name evidence="3" type="ORF">IV49_GL001961</name>
</gene>
<reference evidence="3 4" key="1">
    <citation type="journal article" date="2015" name="Genome Announc.">
        <title>Expanding the biotechnology potential of lactobacilli through comparative genomics of 213 strains and associated genera.</title>
        <authorList>
            <person name="Sun Z."/>
            <person name="Harris H.M."/>
            <person name="McCann A."/>
            <person name="Guo C."/>
            <person name="Argimon S."/>
            <person name="Zhang W."/>
            <person name="Yang X."/>
            <person name="Jeffery I.B."/>
            <person name="Cooney J.C."/>
            <person name="Kagawa T.F."/>
            <person name="Liu W."/>
            <person name="Song Y."/>
            <person name="Salvetti E."/>
            <person name="Wrobel A."/>
            <person name="Rasinkangas P."/>
            <person name="Parkhill J."/>
            <person name="Rea M.C."/>
            <person name="O'Sullivan O."/>
            <person name="Ritari J."/>
            <person name="Douillard F.P."/>
            <person name="Paul Ross R."/>
            <person name="Yang R."/>
            <person name="Briner A.E."/>
            <person name="Felis G.E."/>
            <person name="de Vos W.M."/>
            <person name="Barrangou R."/>
            <person name="Klaenhammer T.R."/>
            <person name="Caufield P.W."/>
            <person name="Cui Y."/>
            <person name="Zhang H."/>
            <person name="O'Toole P.W."/>
        </authorList>
    </citation>
    <scope>NUCLEOTIDE SEQUENCE [LARGE SCALE GENOMIC DNA]</scope>
    <source>
        <strain evidence="3 4">DSM 20405</strain>
    </source>
</reference>
<dbReference type="PATRIC" id="fig|1410657.5.peg.2025"/>
<dbReference type="AlphaFoldDB" id="A0A0R2HCF9"/>
<sequence>MKKNILKKTFSFLVAMIVAASVMTSSINLTHAKTISSRKSVLVGQTITVRVRKGKKQKSSDRSIATVSKKYSKKRKRVTVYKKVGKKKKKIRKWKKVKVFKGYFSIRGIRAGKAVITIRSGKTVYRYDVTVKGNAAAGRNGTAKRSGAGKSHSSGNASASQSGDAPKVIYDPRPEGMTVPKNEPVIDEPLVIDRMHNQDKFYNTVNNVNGDVVAGSTVLIKWKTNLKSDDFALIDDRTGMDMPSCEDIADKRYHSTDGNGAATKVSDGYVFAVQARKAGTYKMDVAVVQPYNPVYKTGRSITVTFDDYRIAEGRALDDLMERSGASSRATVKEKLERLGTYMRTTGWKDGGFAHPDKYYKGMYADKYGDGGVWFQGRVISCVDATDIIEKCAMKLGVPASGLRYNHPDRRNPAHVNNLITYNGETFVIEGCPNEHVVV</sequence>
<dbReference type="EMBL" id="JQBL01000007">
    <property type="protein sequence ID" value="KRN50642.1"/>
    <property type="molecule type" value="Genomic_DNA"/>
</dbReference>
<feature type="chain" id="PRO_5038748927" description="Transglutaminase-like domain-containing protein" evidence="2">
    <location>
        <begin position="21"/>
        <end position="438"/>
    </location>
</feature>
<evidence type="ECO:0008006" key="5">
    <source>
        <dbReference type="Google" id="ProtNLM"/>
    </source>
</evidence>
<evidence type="ECO:0000256" key="2">
    <source>
        <dbReference type="SAM" id="SignalP"/>
    </source>
</evidence>
<feature type="signal peptide" evidence="2">
    <location>
        <begin position="1"/>
        <end position="20"/>
    </location>
</feature>
<protein>
    <recommendedName>
        <fullName evidence="5">Transglutaminase-like domain-containing protein</fullName>
    </recommendedName>
</protein>
<name>A0A0R2HCF9_9FIRM</name>
<proteinExistence type="predicted"/>
<dbReference type="Proteomes" id="UP000051841">
    <property type="component" value="Unassembled WGS sequence"/>
</dbReference>
<organism evidence="3 4">
    <name type="scientific">Kandleria vitulina DSM 20405</name>
    <dbReference type="NCBI Taxonomy" id="1410657"/>
    <lineage>
        <taxon>Bacteria</taxon>
        <taxon>Bacillati</taxon>
        <taxon>Bacillota</taxon>
        <taxon>Erysipelotrichia</taxon>
        <taxon>Erysipelotrichales</taxon>
        <taxon>Coprobacillaceae</taxon>
        <taxon>Kandleria</taxon>
    </lineage>
</organism>
<keyword evidence="2" id="KW-0732">Signal</keyword>
<dbReference type="RefSeq" id="WP_031588949.1">
    <property type="nucleotide sequence ID" value="NZ_JNKN01000007.1"/>
</dbReference>
<evidence type="ECO:0000313" key="3">
    <source>
        <dbReference type="EMBL" id="KRN50642.1"/>
    </source>
</evidence>
<feature type="region of interest" description="Disordered" evidence="1">
    <location>
        <begin position="137"/>
        <end position="182"/>
    </location>
</feature>
<comment type="caution">
    <text evidence="3">The sequence shown here is derived from an EMBL/GenBank/DDBJ whole genome shotgun (WGS) entry which is preliminary data.</text>
</comment>
<accession>A0A0R2HCF9</accession>